<protein>
    <recommendedName>
        <fullName evidence="3">YtkA-like domain-containing protein</fullName>
    </recommendedName>
</protein>
<dbReference type="PROSITE" id="PS51257">
    <property type="entry name" value="PROKAR_LIPOPROTEIN"/>
    <property type="match status" value="1"/>
</dbReference>
<sequence length="145" mass="15991">MDRRRSSLLLILLALLLAAACLIVMLTSRSSLQSLELPSSIETEHYTIELSSPSKTHQALAYSEFELNITGSDEQQIELLKPVITLEMLHMDCGTVSAELLSSSTTRYSAQAAPLMKGVWVATATFQLANTDSDTITLHYQFEVI</sequence>
<dbReference type="EMBL" id="BOSE01000001">
    <property type="protein sequence ID" value="GIP14664.1"/>
    <property type="molecule type" value="Genomic_DNA"/>
</dbReference>
<dbReference type="Proteomes" id="UP000683139">
    <property type="component" value="Unassembled WGS sequence"/>
</dbReference>
<dbReference type="AlphaFoldDB" id="A0A920CX40"/>
<evidence type="ECO:0000313" key="1">
    <source>
        <dbReference type="EMBL" id="GIP14664.1"/>
    </source>
</evidence>
<evidence type="ECO:0000313" key="2">
    <source>
        <dbReference type="Proteomes" id="UP000683139"/>
    </source>
</evidence>
<evidence type="ECO:0008006" key="3">
    <source>
        <dbReference type="Google" id="ProtNLM"/>
    </source>
</evidence>
<accession>A0A920CX40</accession>
<comment type="caution">
    <text evidence="1">The sequence shown here is derived from an EMBL/GenBank/DDBJ whole genome shotgun (WGS) entry which is preliminary data.</text>
</comment>
<gene>
    <name evidence="1" type="ORF">J40TS1_03060</name>
</gene>
<organism evidence="1 2">
    <name type="scientific">Paenibacillus montaniterrae</name>
    <dbReference type="NCBI Taxonomy" id="429341"/>
    <lineage>
        <taxon>Bacteria</taxon>
        <taxon>Bacillati</taxon>
        <taxon>Bacillota</taxon>
        <taxon>Bacilli</taxon>
        <taxon>Bacillales</taxon>
        <taxon>Paenibacillaceae</taxon>
        <taxon>Paenibacillus</taxon>
    </lineage>
</organism>
<name>A0A920CX40_9BACL</name>
<keyword evidence="2" id="KW-1185">Reference proteome</keyword>
<dbReference type="RefSeq" id="WP_213512876.1">
    <property type="nucleotide sequence ID" value="NZ_BOSE01000001.1"/>
</dbReference>
<reference evidence="1" key="1">
    <citation type="submission" date="2021-03" db="EMBL/GenBank/DDBJ databases">
        <title>Antimicrobial resistance genes in bacteria isolated from Japanese honey, and their potential for conferring macrolide and lincosamide resistance in the American foulbrood pathogen Paenibacillus larvae.</title>
        <authorList>
            <person name="Okamoto M."/>
            <person name="Kumagai M."/>
            <person name="Kanamori H."/>
            <person name="Takamatsu D."/>
        </authorList>
    </citation>
    <scope>NUCLEOTIDE SEQUENCE</scope>
    <source>
        <strain evidence="1">J40TS1</strain>
    </source>
</reference>
<proteinExistence type="predicted"/>